<keyword evidence="2" id="KW-1185">Reference proteome</keyword>
<protein>
    <submittedName>
        <fullName evidence="1">Uncharacterized protein</fullName>
    </submittedName>
</protein>
<accession>A0ABR4J329</accession>
<reference evidence="1 2" key="1">
    <citation type="submission" date="2024-07" db="EMBL/GenBank/DDBJ databases">
        <title>Section-level genome sequencing and comparative genomics of Aspergillus sections Usti and Cavernicolus.</title>
        <authorList>
            <consortium name="Lawrence Berkeley National Laboratory"/>
            <person name="Nybo J.L."/>
            <person name="Vesth T.C."/>
            <person name="Theobald S."/>
            <person name="Frisvad J.C."/>
            <person name="Larsen T.O."/>
            <person name="Kjaerboelling I."/>
            <person name="Rothschild-Mancinelli K."/>
            <person name="Lyhne E.K."/>
            <person name="Kogle M.E."/>
            <person name="Barry K."/>
            <person name="Clum A."/>
            <person name="Na H."/>
            <person name="Ledsgaard L."/>
            <person name="Lin J."/>
            <person name="Lipzen A."/>
            <person name="Kuo A."/>
            <person name="Riley R."/>
            <person name="Mondo S."/>
            <person name="LaButti K."/>
            <person name="Haridas S."/>
            <person name="Pangalinan J."/>
            <person name="Salamov A.A."/>
            <person name="Simmons B.A."/>
            <person name="Magnuson J.K."/>
            <person name="Chen J."/>
            <person name="Drula E."/>
            <person name="Henrissat B."/>
            <person name="Wiebenga A."/>
            <person name="Lubbers R.J."/>
            <person name="Gomes A.C."/>
            <person name="Makela M.R."/>
            <person name="Stajich J."/>
            <person name="Grigoriev I.V."/>
            <person name="Mortensen U.H."/>
            <person name="De vries R.P."/>
            <person name="Baker S.E."/>
            <person name="Andersen M.R."/>
        </authorList>
    </citation>
    <scope>NUCLEOTIDE SEQUENCE [LARGE SCALE GENOMIC DNA]</scope>
    <source>
        <strain evidence="1 2">CBS 600.67</strain>
    </source>
</reference>
<proteinExistence type="predicted"/>
<sequence length="58" mass="6346">MGWITVITCAQLSASRYVFIIFTIFTYSNIVLGCAGASRSTSTYDEGIVFSTRLNLSV</sequence>
<name>A0ABR4J329_9EURO</name>
<evidence type="ECO:0000313" key="1">
    <source>
        <dbReference type="EMBL" id="KAL2834451.1"/>
    </source>
</evidence>
<dbReference type="Proteomes" id="UP001610335">
    <property type="component" value="Unassembled WGS sequence"/>
</dbReference>
<dbReference type="EMBL" id="JBFXLS010000002">
    <property type="protein sequence ID" value="KAL2834451.1"/>
    <property type="molecule type" value="Genomic_DNA"/>
</dbReference>
<organism evidence="1 2">
    <name type="scientific">Aspergillus cavernicola</name>
    <dbReference type="NCBI Taxonomy" id="176166"/>
    <lineage>
        <taxon>Eukaryota</taxon>
        <taxon>Fungi</taxon>
        <taxon>Dikarya</taxon>
        <taxon>Ascomycota</taxon>
        <taxon>Pezizomycotina</taxon>
        <taxon>Eurotiomycetes</taxon>
        <taxon>Eurotiomycetidae</taxon>
        <taxon>Eurotiales</taxon>
        <taxon>Aspergillaceae</taxon>
        <taxon>Aspergillus</taxon>
        <taxon>Aspergillus subgen. Nidulantes</taxon>
    </lineage>
</organism>
<gene>
    <name evidence="1" type="ORF">BDW59DRAFT_47649</name>
</gene>
<evidence type="ECO:0000313" key="2">
    <source>
        <dbReference type="Proteomes" id="UP001610335"/>
    </source>
</evidence>
<comment type="caution">
    <text evidence="1">The sequence shown here is derived from an EMBL/GenBank/DDBJ whole genome shotgun (WGS) entry which is preliminary data.</text>
</comment>